<evidence type="ECO:0000313" key="4">
    <source>
        <dbReference type="EMBL" id="SEN48303.1"/>
    </source>
</evidence>
<reference evidence="4 5" key="1">
    <citation type="submission" date="2016-10" db="EMBL/GenBank/DDBJ databases">
        <authorList>
            <person name="de Groot N.N."/>
        </authorList>
    </citation>
    <scope>NUCLEOTIDE SEQUENCE [LARGE SCALE GENOMIC DNA]</scope>
    <source>
        <strain evidence="4 5">DSM 46701</strain>
    </source>
</reference>
<dbReference type="SMART" id="SM00028">
    <property type="entry name" value="TPR"/>
    <property type="match status" value="4"/>
</dbReference>
<dbReference type="PROSITE" id="PS50005">
    <property type="entry name" value="TPR"/>
    <property type="match status" value="2"/>
</dbReference>
<dbReference type="Gene3D" id="1.25.40.10">
    <property type="entry name" value="Tetratricopeptide repeat domain"/>
    <property type="match status" value="2"/>
</dbReference>
<gene>
    <name evidence="4" type="ORF">SAMN05444955_112104</name>
</gene>
<dbReference type="SUPFAM" id="SSF48452">
    <property type="entry name" value="TPR-like"/>
    <property type="match status" value="1"/>
</dbReference>
<feature type="repeat" description="TPR" evidence="3">
    <location>
        <begin position="190"/>
        <end position="223"/>
    </location>
</feature>
<dbReference type="Proteomes" id="UP000199695">
    <property type="component" value="Unassembled WGS sequence"/>
</dbReference>
<dbReference type="STRING" id="1173111.SAMN05444955_112104"/>
<accession>A0A1H8GWD3</accession>
<dbReference type="SUPFAM" id="SSF47954">
    <property type="entry name" value="Cyclin-like"/>
    <property type="match status" value="1"/>
</dbReference>
<feature type="repeat" description="TPR" evidence="3">
    <location>
        <begin position="22"/>
        <end position="55"/>
    </location>
</feature>
<dbReference type="AlphaFoldDB" id="A0A1H8GWD3"/>
<evidence type="ECO:0000313" key="5">
    <source>
        <dbReference type="Proteomes" id="UP000199695"/>
    </source>
</evidence>
<name>A0A1H8GWD3_9BACL</name>
<evidence type="ECO:0000256" key="1">
    <source>
        <dbReference type="ARBA" id="ARBA00022737"/>
    </source>
</evidence>
<dbReference type="Pfam" id="PF14559">
    <property type="entry name" value="TPR_19"/>
    <property type="match status" value="1"/>
</dbReference>
<dbReference type="InterPro" id="IPR036915">
    <property type="entry name" value="Cyclin-like_sf"/>
</dbReference>
<dbReference type="InterPro" id="IPR019734">
    <property type="entry name" value="TPR_rpt"/>
</dbReference>
<evidence type="ECO:0000256" key="2">
    <source>
        <dbReference type="ARBA" id="ARBA00022803"/>
    </source>
</evidence>
<dbReference type="EMBL" id="FOCQ01000012">
    <property type="protein sequence ID" value="SEN48303.1"/>
    <property type="molecule type" value="Genomic_DNA"/>
</dbReference>
<dbReference type="RefSeq" id="WP_089970395.1">
    <property type="nucleotide sequence ID" value="NZ_FOCQ01000012.1"/>
</dbReference>
<dbReference type="Gene3D" id="1.10.472.10">
    <property type="entry name" value="Cyclin-like"/>
    <property type="match status" value="1"/>
</dbReference>
<evidence type="ECO:0000256" key="3">
    <source>
        <dbReference type="PROSITE-ProRule" id="PRU00339"/>
    </source>
</evidence>
<sequence>MKRTQAGLGSKNKKVVRLQLDAGFFFERAVRSLDRQRYDKAVKYFRLAMEKEPDNPVNHCNLAGILSELGRYEESNEVLMTVLTDVDPGLHECLFYMANNCANMGEFELAEDYLLEYLSLDPEGEYAEEAEDMLYMVAYELGRPPREPVPAALPAYIKKHEEARHYLEEGRFLQATELLEELVETHPDFLAARNNLALAYYYTGRMEKAMKCIGQVLEADPSNLHALCNLAVLSQHMGEAERSKKIRNTLKKLIPFHRDHAYKLATTMGILGEHEVAFDLFSRLLKVEEHPEPSLYHYAAAAACNTGRLTRARKYWKKAAALDPESDVAPFYLKQVESWLSQPEAEIPTVSYHYQLPFEEQVISGGGLDSNSRLLAQLKMNPLLRSSFFWALENGDRHTKFQVLQVLGWIRDSEVEQLLRQFLLRKDEEDELKKAALIILRDLGAKPPFKVWTEGQIIEAGVKPTDLVPPSNDGKWEQVLECCLNGMKDYSLHQQNEAVMLWKEFALKAASAFPSIRKAEAWAAALEYLVAKNHNLKVTQSHIAEKYQVSPSTVTRIVRELLSVLQKKL</sequence>
<keyword evidence="5" id="KW-1185">Reference proteome</keyword>
<proteinExistence type="predicted"/>
<keyword evidence="1" id="KW-0677">Repeat</keyword>
<protein>
    <submittedName>
        <fullName evidence="4">Tetratricopeptide repeat-containing protein</fullName>
    </submittedName>
</protein>
<keyword evidence="2 3" id="KW-0802">TPR repeat</keyword>
<dbReference type="CDD" id="cd00043">
    <property type="entry name" value="CYCLIN_SF"/>
    <property type="match status" value="1"/>
</dbReference>
<dbReference type="InterPro" id="IPR050498">
    <property type="entry name" value="Ycf3"/>
</dbReference>
<dbReference type="PANTHER" id="PTHR44858:SF1">
    <property type="entry name" value="UDP-N-ACETYLGLUCOSAMINE--PEPTIDE N-ACETYLGLUCOSAMINYLTRANSFERASE SPINDLY-RELATED"/>
    <property type="match status" value="1"/>
</dbReference>
<organism evidence="4 5">
    <name type="scientific">Lihuaxuella thermophila</name>
    <dbReference type="NCBI Taxonomy" id="1173111"/>
    <lineage>
        <taxon>Bacteria</taxon>
        <taxon>Bacillati</taxon>
        <taxon>Bacillota</taxon>
        <taxon>Bacilli</taxon>
        <taxon>Bacillales</taxon>
        <taxon>Thermoactinomycetaceae</taxon>
        <taxon>Lihuaxuella</taxon>
    </lineage>
</organism>
<dbReference type="PANTHER" id="PTHR44858">
    <property type="entry name" value="TETRATRICOPEPTIDE REPEAT PROTEIN 6"/>
    <property type="match status" value="1"/>
</dbReference>
<dbReference type="InterPro" id="IPR011990">
    <property type="entry name" value="TPR-like_helical_dom_sf"/>
</dbReference>
<dbReference type="OrthoDB" id="600613at2"/>